<evidence type="ECO:0000256" key="6">
    <source>
        <dbReference type="ARBA" id="ARBA00022801"/>
    </source>
</evidence>
<dbReference type="InterPro" id="IPR006085">
    <property type="entry name" value="XPG_DNA_repair_N"/>
</dbReference>
<evidence type="ECO:0000256" key="5">
    <source>
        <dbReference type="ARBA" id="ARBA00022763"/>
    </source>
</evidence>
<dbReference type="GO" id="GO:0003677">
    <property type="term" value="F:DNA binding"/>
    <property type="evidence" value="ECO:0007669"/>
    <property type="project" value="InterPro"/>
</dbReference>
<dbReference type="InterPro" id="IPR036279">
    <property type="entry name" value="5-3_exonuclease_C_sf"/>
</dbReference>
<keyword evidence="6" id="KW-0378">Hydrolase</keyword>
<dbReference type="OrthoDB" id="1937206at2759"/>
<keyword evidence="3" id="KW-0479">Metal-binding</keyword>
<dbReference type="GO" id="GO:0008409">
    <property type="term" value="F:5'-3' exonuclease activity"/>
    <property type="evidence" value="ECO:0007669"/>
    <property type="project" value="TreeGrafter"/>
</dbReference>
<dbReference type="InterPro" id="IPR006084">
    <property type="entry name" value="XPG/Rad2"/>
</dbReference>
<keyword evidence="7" id="KW-0460">Magnesium</keyword>
<organism evidence="11 12">
    <name type="scientific">Corymbia citriodora subsp. variegata</name>
    <dbReference type="NCBI Taxonomy" id="360336"/>
    <lineage>
        <taxon>Eukaryota</taxon>
        <taxon>Viridiplantae</taxon>
        <taxon>Streptophyta</taxon>
        <taxon>Embryophyta</taxon>
        <taxon>Tracheophyta</taxon>
        <taxon>Spermatophyta</taxon>
        <taxon>Magnoliopsida</taxon>
        <taxon>eudicotyledons</taxon>
        <taxon>Gunneridae</taxon>
        <taxon>Pentapetalae</taxon>
        <taxon>rosids</taxon>
        <taxon>malvids</taxon>
        <taxon>Myrtales</taxon>
        <taxon>Myrtaceae</taxon>
        <taxon>Myrtoideae</taxon>
        <taxon>Eucalypteae</taxon>
        <taxon>Corymbia</taxon>
    </lineage>
</organism>
<dbReference type="SMART" id="SM00484">
    <property type="entry name" value="XPGI"/>
    <property type="match status" value="1"/>
</dbReference>
<dbReference type="SMART" id="SM00485">
    <property type="entry name" value="XPGN"/>
    <property type="match status" value="1"/>
</dbReference>
<dbReference type="PROSITE" id="PS00841">
    <property type="entry name" value="XPG_1"/>
    <property type="match status" value="1"/>
</dbReference>
<dbReference type="GO" id="GO:0046872">
    <property type="term" value="F:metal ion binding"/>
    <property type="evidence" value="ECO:0007669"/>
    <property type="project" value="UniProtKB-KW"/>
</dbReference>
<evidence type="ECO:0000313" key="12">
    <source>
        <dbReference type="Proteomes" id="UP000806378"/>
    </source>
</evidence>
<comment type="caution">
    <text evidence="11">The sequence shown here is derived from an EMBL/GenBank/DDBJ whole genome shotgun (WGS) entry which is preliminary data.</text>
</comment>
<dbReference type="CDD" id="cd09867">
    <property type="entry name" value="PIN_FEN1"/>
    <property type="match status" value="1"/>
</dbReference>
<dbReference type="Gene3D" id="3.40.50.1010">
    <property type="entry name" value="5'-nuclease"/>
    <property type="match status" value="1"/>
</dbReference>
<sequence>MKEQMLESYFGRGIAVDASMSICQFFVKKGTQMLTMRLVKSPCMFYWTIRLLEAWIKPVYVFDGKPPDLKKQGLAKRFSKRADASEELAVTQQHNEECKRLLRLMGVPAFEAPSEAEAQCAALCEAGKVYAVASEDMDSLTFGAPRFLHHLMDPSSREVPVMEFEISKVLIKMNLDMDQFIDLCILSGCDYCVSIQGGLTALELIRNVCLFLNSYQMPDNWPSSKAQWLFREPIVSIEEQPEIKWTAPNKEGLISSLSDEGMASIFSDVLVSCLLWEVASFTLKERTYMFSMLYYHVYQAIEKIKAAKDESSQGCNPFISLRKPLIALAASKCRLQSPNLAFKPKTFSTKVSVNSQPRFLCSFKMPTMVLGLRNFKKPLRVFCLPTWI</sequence>
<evidence type="ECO:0000256" key="7">
    <source>
        <dbReference type="ARBA" id="ARBA00022842"/>
    </source>
</evidence>
<evidence type="ECO:0008006" key="13">
    <source>
        <dbReference type="Google" id="ProtNLM"/>
    </source>
</evidence>
<keyword evidence="2" id="KW-0540">Nuclease</keyword>
<comment type="cofactor">
    <cofactor evidence="1">
        <name>Mg(2+)</name>
        <dbReference type="ChEBI" id="CHEBI:18420"/>
    </cofactor>
</comment>
<evidence type="ECO:0000256" key="1">
    <source>
        <dbReference type="ARBA" id="ARBA00001946"/>
    </source>
</evidence>
<dbReference type="SUPFAM" id="SSF47807">
    <property type="entry name" value="5' to 3' exonuclease, C-terminal subdomain"/>
    <property type="match status" value="1"/>
</dbReference>
<proteinExistence type="predicted"/>
<feature type="domain" description="XPG-I" evidence="9">
    <location>
        <begin position="103"/>
        <end position="175"/>
    </location>
</feature>
<accession>A0A8T0CWU8</accession>
<dbReference type="AlphaFoldDB" id="A0A8T0CWU8"/>
<dbReference type="InterPro" id="IPR006086">
    <property type="entry name" value="XPG-I_dom"/>
</dbReference>
<name>A0A8T0CWU8_CORYI</name>
<protein>
    <recommendedName>
        <fullName evidence="13">Flap endonuclease 1</fullName>
    </recommendedName>
</protein>
<gene>
    <name evidence="11" type="ORF">BT93_L3497</name>
</gene>
<dbReference type="EMBL" id="MU089531">
    <property type="protein sequence ID" value="KAF7851614.1"/>
    <property type="molecule type" value="Genomic_DNA"/>
</dbReference>
<dbReference type="Gene3D" id="1.10.150.20">
    <property type="entry name" value="5' to 3' exonuclease, C-terminal subdomain"/>
    <property type="match status" value="1"/>
</dbReference>
<dbReference type="Pfam" id="PF00867">
    <property type="entry name" value="XPG_I"/>
    <property type="match status" value="1"/>
</dbReference>
<reference evidence="11" key="1">
    <citation type="submission" date="2020-05" db="EMBL/GenBank/DDBJ databases">
        <title>WGS assembly of Corymbia citriodora subspecies variegata.</title>
        <authorList>
            <person name="Barry K."/>
            <person name="Hundley H."/>
            <person name="Shu S."/>
            <person name="Jenkins J."/>
            <person name="Grimwood J."/>
            <person name="Baten A."/>
        </authorList>
    </citation>
    <scope>NUCLEOTIDE SEQUENCE</scope>
    <source>
        <strain evidence="11">CV2-018</strain>
    </source>
</reference>
<keyword evidence="12" id="KW-1185">Reference proteome</keyword>
<dbReference type="GO" id="GO:0017108">
    <property type="term" value="F:5'-flap endonuclease activity"/>
    <property type="evidence" value="ECO:0007669"/>
    <property type="project" value="TreeGrafter"/>
</dbReference>
<dbReference type="Proteomes" id="UP000806378">
    <property type="component" value="Unassembled WGS sequence"/>
</dbReference>
<evidence type="ECO:0000256" key="4">
    <source>
        <dbReference type="ARBA" id="ARBA00022759"/>
    </source>
</evidence>
<keyword evidence="4" id="KW-0255">Endonuclease</keyword>
<dbReference type="InterPro" id="IPR008918">
    <property type="entry name" value="HhH2"/>
</dbReference>
<dbReference type="PRINTS" id="PR00853">
    <property type="entry name" value="XPGRADSUPER"/>
</dbReference>
<evidence type="ECO:0000256" key="8">
    <source>
        <dbReference type="ARBA" id="ARBA00023204"/>
    </source>
</evidence>
<dbReference type="SMART" id="SM00279">
    <property type="entry name" value="HhH2"/>
    <property type="match status" value="1"/>
</dbReference>
<evidence type="ECO:0000259" key="10">
    <source>
        <dbReference type="SMART" id="SM00485"/>
    </source>
</evidence>
<dbReference type="GO" id="GO:0006281">
    <property type="term" value="P:DNA repair"/>
    <property type="evidence" value="ECO:0007669"/>
    <property type="project" value="UniProtKB-KW"/>
</dbReference>
<dbReference type="InterPro" id="IPR019974">
    <property type="entry name" value="XPG_CS"/>
</dbReference>
<dbReference type="InterPro" id="IPR029060">
    <property type="entry name" value="PIN-like_dom_sf"/>
</dbReference>
<keyword evidence="5" id="KW-0227">DNA damage</keyword>
<dbReference type="PANTHER" id="PTHR11081:SF9">
    <property type="entry name" value="FLAP ENDONUCLEASE 1"/>
    <property type="match status" value="1"/>
</dbReference>
<feature type="domain" description="XPG N-terminal" evidence="10">
    <location>
        <begin position="1"/>
        <end position="84"/>
    </location>
</feature>
<dbReference type="Gramene" id="rna-gnl|WGS:JABURB|Cocit.L3497.1">
    <property type="protein sequence ID" value="cds-KAF7851614.1"/>
    <property type="gene ID" value="gene-BT93_L3497"/>
</dbReference>
<keyword evidence="8" id="KW-0234">DNA repair</keyword>
<evidence type="ECO:0000256" key="2">
    <source>
        <dbReference type="ARBA" id="ARBA00022722"/>
    </source>
</evidence>
<evidence type="ECO:0000256" key="3">
    <source>
        <dbReference type="ARBA" id="ARBA00022723"/>
    </source>
</evidence>
<evidence type="ECO:0000313" key="11">
    <source>
        <dbReference type="EMBL" id="KAF7851614.1"/>
    </source>
</evidence>
<dbReference type="Pfam" id="PF00752">
    <property type="entry name" value="XPG_N"/>
    <property type="match status" value="1"/>
</dbReference>
<dbReference type="PANTHER" id="PTHR11081">
    <property type="entry name" value="FLAP ENDONUCLEASE FAMILY MEMBER"/>
    <property type="match status" value="1"/>
</dbReference>
<evidence type="ECO:0000259" key="9">
    <source>
        <dbReference type="SMART" id="SM00484"/>
    </source>
</evidence>
<dbReference type="SUPFAM" id="SSF88723">
    <property type="entry name" value="PIN domain-like"/>
    <property type="match status" value="1"/>
</dbReference>